<proteinExistence type="predicted"/>
<gene>
    <name evidence="2" type="ORF">OIU79_014886</name>
</gene>
<name>A0A9Q0PAH1_SALPP</name>
<keyword evidence="3" id="KW-1185">Reference proteome</keyword>
<dbReference type="OrthoDB" id="10307997at2759"/>
<dbReference type="EMBL" id="JAPFFK010000019">
    <property type="protein sequence ID" value="KAJ6684655.1"/>
    <property type="molecule type" value="Genomic_DNA"/>
</dbReference>
<accession>A0A9Q0PAH1</accession>
<dbReference type="Proteomes" id="UP001151532">
    <property type="component" value="Chromosome 2"/>
</dbReference>
<dbReference type="AlphaFoldDB" id="A0A9Q0PAH1"/>
<feature type="compositionally biased region" description="Low complexity" evidence="1">
    <location>
        <begin position="112"/>
        <end position="122"/>
    </location>
</feature>
<evidence type="ECO:0000313" key="2">
    <source>
        <dbReference type="EMBL" id="KAJ6684655.1"/>
    </source>
</evidence>
<sequence length="143" mass="16666">MITSIIFLNQLALGIQLHIAINQGIWGPMQKSEIMSIYTTKWRWFRKRFPTCKLYIDKGRSILRFFFLANRTCFVIFMHKSNSIVMHTKMNASRVCLKYKETAEKTKNAMITSSHNTNTTTSILQENTGQREETKSGSMPHLR</sequence>
<reference evidence="2" key="2">
    <citation type="journal article" date="2023" name="Int. J. Mol. Sci.">
        <title>De Novo Assembly and Annotation of 11 Diverse Shrub Willow (Salix) Genomes Reveals Novel Gene Organization in Sex-Linked Regions.</title>
        <authorList>
            <person name="Hyden B."/>
            <person name="Feng K."/>
            <person name="Yates T.B."/>
            <person name="Jawdy S."/>
            <person name="Cereghino C."/>
            <person name="Smart L.B."/>
            <person name="Muchero W."/>
        </authorList>
    </citation>
    <scope>NUCLEOTIDE SEQUENCE</scope>
    <source>
        <tissue evidence="2">Shoot tip</tissue>
    </source>
</reference>
<comment type="caution">
    <text evidence="2">The sequence shown here is derived from an EMBL/GenBank/DDBJ whole genome shotgun (WGS) entry which is preliminary data.</text>
</comment>
<feature type="region of interest" description="Disordered" evidence="1">
    <location>
        <begin position="108"/>
        <end position="143"/>
    </location>
</feature>
<organism evidence="2 3">
    <name type="scientific">Salix purpurea</name>
    <name type="common">Purple osier willow</name>
    <dbReference type="NCBI Taxonomy" id="77065"/>
    <lineage>
        <taxon>Eukaryota</taxon>
        <taxon>Viridiplantae</taxon>
        <taxon>Streptophyta</taxon>
        <taxon>Embryophyta</taxon>
        <taxon>Tracheophyta</taxon>
        <taxon>Spermatophyta</taxon>
        <taxon>Magnoliopsida</taxon>
        <taxon>eudicotyledons</taxon>
        <taxon>Gunneridae</taxon>
        <taxon>Pentapetalae</taxon>
        <taxon>rosids</taxon>
        <taxon>fabids</taxon>
        <taxon>Malpighiales</taxon>
        <taxon>Salicaceae</taxon>
        <taxon>Saliceae</taxon>
        <taxon>Salix</taxon>
    </lineage>
</organism>
<evidence type="ECO:0000313" key="3">
    <source>
        <dbReference type="Proteomes" id="UP001151532"/>
    </source>
</evidence>
<protein>
    <submittedName>
        <fullName evidence="2">Uncharacterized protein</fullName>
    </submittedName>
</protein>
<evidence type="ECO:0000256" key="1">
    <source>
        <dbReference type="SAM" id="MobiDB-lite"/>
    </source>
</evidence>
<reference evidence="2" key="1">
    <citation type="submission" date="2022-11" db="EMBL/GenBank/DDBJ databases">
        <authorList>
            <person name="Hyden B.L."/>
            <person name="Feng K."/>
            <person name="Yates T."/>
            <person name="Jawdy S."/>
            <person name="Smart L.B."/>
            <person name="Muchero W."/>
        </authorList>
    </citation>
    <scope>NUCLEOTIDE SEQUENCE</scope>
    <source>
        <tissue evidence="2">Shoot tip</tissue>
    </source>
</reference>